<dbReference type="PROSITE" id="PS50093">
    <property type="entry name" value="PKD"/>
    <property type="match status" value="2"/>
</dbReference>
<reference evidence="3" key="1">
    <citation type="submission" date="2023-06" db="EMBL/GenBank/DDBJ databases">
        <title>Genomic of Parafulvivirga corallium.</title>
        <authorList>
            <person name="Wang G."/>
        </authorList>
    </citation>
    <scope>NUCLEOTIDE SEQUENCE</scope>
    <source>
        <strain evidence="3">BMA10</strain>
    </source>
</reference>
<dbReference type="InterPro" id="IPR013783">
    <property type="entry name" value="Ig-like_fold"/>
</dbReference>
<sequence length="4885" mass="495707">MTILTDPICDGDVAQVQITASDAGINYEVFDQTLTSVSASTPGTGANLTITTSALSTSVTSLIVRATNPGTTCTRDFAGVGITIDAIPATPTITVTGGSLTFCEDGGTTDVDLQSSAAPNGGTYLWYKDGIATALTTQTITLNSVAESGDYTVAVTDGAGANCTSAQSAASTVTINPRPAVKTVTIVTDPICDGDAAQVQITSSDAGINYEVFDQTLTSVSASVGGTGANLTITTNALSTSVTSLIVRATNPGTTCTRDFAGVGITIDAIPATPTITVTGGSLTFCEDGGTTDVDLQSSAAPNGGTYLWYKDGIATALTTQTITLNSVAESGDYTVAVTDGAGANCTSAQSVASTVTINPRPTVKTVTILTDPICDGDAAQVQITASDAGINYEVFDQTLTSVSASTPGTGANLTITTSALSTSVTSLIVRATNPSTTCTRDFAGVGITIDAIPATPTITVTGGSLTFCEDGGTTDVDLESSAAPNGGTYLWYKDGIATALTTQTITLNSVAESGDYTVAVTDGAGANCTSAQSAASTVTINPRPTVKTVTILTDPICDGDAAQVQITASDAGINYEVFDQTLTSVSASTPGTGANLTITTSALSTAVTSLIVRATNATTTCTRDFAGVGITIDAIPATPTITVTGGSLTFCEDGGTTDVDLQSSAAPNGGTYLWYKDGIATALTTQTITLNSVAESGDYTVAVTDGAGANCTSAQSAASTVTINPRPTVKTVTILTDPICDGDAAQVQITSSDAGINYEVFDQTLTSVSASVGGTGANLTITTSALSTAVTSLIVRATNPGTTCTRDFAGVGITIDAIPATPTITVTGGSLTFCEDGGTTDVDLESSAAPNGGTYLWYKDGIATALTTQTITLNSVAESGDYTVEVTDGAGANCTSAQSAASTVTINPRPSVKTVTIVTDPICDGDAAQVQITSSDAGINYEVFDQTLTSVSASVGGTGANLTITTNALSTSVTSLIVRATNPGTTCTRDFAGVGITIDAIPATPTITVTGGSLTFCEDGGTTDVDLESSAAPNGGTYLWYKDGIATALTTQTITLNSVAESGDYTVAVTDGAGANCTSAQSAASTVTINPRPTVKTVTILTDPICDGDAAQVQITSSDAGINYEVFDQTLTSVSASTPGTGANLTITTGALSTSVTSLIVRATNPGTTCTRDFAGVGITIDAIPATPTITVTGGSLTFCEDGGTTDVDLQSSAAPNGGTYLWYKDGIATALTTQTITLNSVAESGDYTVAVTDGAGANCTSAQSAASTVTINPRPTVKTVTILTDPICDGDVAQVQITSSDAGINYEVFDQTLTSVSASVGGTGANLTITTNALSTSVTSLIVRATNPGTTCTRDFAGVGITIDAIPATPTITVTGGSLTFCEDGGTTDVDLESSAAPNGGTYLWYKDGIATALTTQTITLNSVAESGDYTVAVTDGAGANCTSAQSAASTVTINPRPTVKTVTILTDPICDGDAAQVQITSSDAGINYEVFDQTLTSVSASVGGTGANLTITTSALSTSVTSLIVRATNPGTTCTRDFAGVGITIDAIPATPTITVTGGSLTFCEDGGTTDVDLQSSAAPNGGTYLWYKDGIATALTTQTITLNSVAESGDYTVEVTDGAGANCTSAQSAASTVTINPRPAVKTVTILTDPICDGDVAQVQITASDAGINYEVFDQTLTSVSASTPGTGANLTITTSALSTSVTSLIVRATNPGTTCTRDFAGVGITIDAIPATPTITVTGGSLTFCEDGGTTDVDLESSAAPNGGTYLWYKDGIATALTTQTITLNSVAESGDYTVEVTDGAGANCTSAQSAASTVTINPRPTVKTVTILTDPICDGDVAQVQITASDAGINYEVFDQTLTSVSASTPGTGANLTITTSALSTSVTSLIVRATNPGTTCTRDFAGVGITIDAIPATPTITVTGGSLTFCEDGGTTDVDLQSSAAPNGGTYLWYKDGIATALTTQTITLNSVAESGDYTVAVTDGAGANCTSAQSAASTVTINPRPTVKTVTILTDPICDGDAAQVQITSSDAGINYEVFDQTLTSVSASVGGTGANLTITTSALSTAVTSLIVRATNPGTTCTRDFAGVGITIDAIPATPTITVTGGSLTFCEDGGTTDVDLESSAAPNGGTYLWYKDGIATALTTQTITLNSVAESGDYTVEVTDGAGANCTSAQSAASTVTINPRPTVKTVTILTDPICDGDAAQVQITSSDAGINYEVFDQTLTSVSASTPGTGANLTITTSALSTSVASLIVRATNPSTTCTRDFAGVGITIDAIPATPTITVTGGSLTFCEDGGTTDVDLQSSAAPNGGTYLWYKDGIATALTTQTITLNSVAESGDYTVAVTDGAGANCTSAQSAASTVTINPRPTVKTVTILTDPICDGDVAQVQITSSDAGINYEVFDQALTSVSASVGGTGANLTITTSALSTSVTSLIVRATNPGTTCTRDFAGVGITIDAIPATPTITVTGGSLTFCEDGGTTDVDLQSSAAPNGGTYLWYKDGIATALTTQTITLNSVAESGDYTVAVIDGAGANCTSAQSAASTVTINPRPAVKTVTILTDPICDGDVAQVQITASDAGINYEVFDQTLTSVSASTPGTGANLTITTGALSTSVTSLIVRATNPGTTCTRDFAGVGITIDAIPATPTITVTGGSLTFCEDGGTTDVDLESSAAPNGGTYLWYKDGIATALTTQTITLNSVAESGDYTVEVTDGAGANCTSAQSAASTVTINPRPTVKTVTILTDPICDGDAAQVQITASDAGINYEVFDQTLTSVSASTPGTGANLTITTSALSTAVTSLIVRATNPSTTCTRDFAGVGITIDAIPATPTITVTGGSLTFCEDGGTTDVDLESSAAPNGGTYLWYKDGIATALTTQTITLNSVAESGDYTVAVTDGAGANCTSAQSAASTVTINPRPTVKTVTILTDPICDGDAAQVQITASDAGINYEVFDQTLTSVSASVGGTGANLTITTNALSTSVTSLIVRATNPGTTCTRDFAGVGITIDAIPATPTITVTGGSLTFCEDGGTTDVDLESSAAPNGGTYLWYKDGIATALTTQTITLNSVAESGDYTVEVTDGAGANCTSAQSAASTVTINPRPAVKTVTILTDPICDGDAAQVQITSSDAGINYEVFDQTLTSVSASTPGTGANLTITTSALSTSVTSLIVRATNPSTTCTRDFAGVGITIDAIPATPTITVTSGSLTFCEDGGTTDVDLQSSAAPNGGTYLWYKDGIATALTTQTITLNSVAESGDYTVAVTDGAGANCTSAQSAASTVTINPRPTVKTVTIVTDPICDGDAAQVQITASDAGINYEVFDQTLTSVSASVGGTGANLTITTNALSTSVTSLIVRATNPSTTCTRDFAGVGITIDQQPTVAAAGADQQVCGTSTTLAGNVPLISSGNWSIISGVGGSISSPGLANSTFNGVAGTTYVLRWTISNGVCTDSQDEVSIQFDQTPTAANAGADQAVCGTSTLLSANSPAIGSGQWSFVSNPDGLGIISDINSATSFFSGSANQTYVLRWTVSNGVCTPSTDDVNIQLSDVPIVSANPITEIICHNNQSNIALSELVGVPGLVTYDWTVVYSGVSGPAGPGQAFSTDVGGPRIAETLTTTGSVTGTATYTITATSDAPFNCVSNPIVVVVVVFPEPDVMATDQTICSGDISNVAITNPNAVPGTTFNWTVQNVTGGITGASAGSGNLIAQQLINPGNTAGVVTYRITPIANGCPGATFDVDVTVNPVPDIISSPTQETICHGDMTNISLSNPNAVAGTVFNWTVVQAGGVTGASAGSGTSIQQTLSNPTNTPGTATYTITPSAGTCNGSSIVVIVTVNPQPDVLATPASETICSGSSTNITLSNPNNVTGTTFDWTVTNITGAVTGASDGTGTNITQVLNNSGPGSGTVTYTIVPSSFGCSGSSLDVVVTVEPVATANAGIPIEICDGENALLNGSIGGAASSATWASGDGLGSFLPNNTTLNATFVPDPSQVGTTVTLILTTNDPAGPCPAAVSTVPVTIHSLPTVSFGGLNPEYALNDPTVPLFGSPAGGTFMGPGIVSGVSFSPSAAGVGTHSITYTYIDPSTGCQNTTPAQSVTVNPLPSVGIPGLGATDFCFDDPDFPLVGDPVADGINTFGVFSGPGVVNNQFFRASLAGVGTHVIRYTFTDANSATNFTDVVVNVRSLPVSDFMVNNGCDGESVNFQDLSSIPDITDSIVSWDWDFGDGSPISNVQNPSHLYASPGTYDITLTVTSTHGCTASRTISLDIGAFPNTDFDWNMICFGDDTQFTDNTVFSQGFITDFSWDFDDPASGASNTSTLQNPTHRFSAPGVYNVALTVTSGIGCQRTAIRQVFILPSIQANEFPYTESFEGGTGGWVAEGPLSSWQHGQPTAVINSAAEGQNAWVTNLSGSYNQGERSWVNSPCYDFSQLERPMISFKIWSHTESGKSGAVLEASTDGGTTWQVVGGNDGRLSIGWYNESAIIGSPSSPGNINVGDIGWSGTDTGWKTAKYNLDQFRGNSSVRFRITFGADQNDPSITGLNGFGFDDIFIGERSKIVLLEHFTNMSSDRSTLADAELDQLLDDNVDEVISINYHTSFPGADVLNGDNKADPSARRLFYGISEPPTTVLYTDSLHIFEMQNSVDRLGVQDSVDVNSLEDPLFDVNVTFTDDGINSRLNINATITATDEMTTPLNEPVAVHIAVIEKSITGVSPSNPSKVFRNVLKRLLPDASGTTIDRTWNVSTSEVVSQTWEVDAYDPTNLAVVVFVQNKRTKRIYQTHYLDAPARVNSTVTGITPDEAQENAVTVKVYPTPASNRIFAKIDNSQSKKYSWRLLDQRSVLITKGSLERNQKEFSIDSSDIPSGMYYLIIEPEAGEAIHKKVIIVH</sequence>
<dbReference type="Gene3D" id="2.60.40.10">
    <property type="entry name" value="Immunoglobulins"/>
    <property type="match status" value="21"/>
</dbReference>
<feature type="domain" description="Ig-like" evidence="2">
    <location>
        <begin position="3019"/>
        <end position="3102"/>
    </location>
</feature>
<dbReference type="EMBL" id="JAUJEA010000021">
    <property type="protein sequence ID" value="MDN5205576.1"/>
    <property type="molecule type" value="Genomic_DNA"/>
</dbReference>
<dbReference type="InterPro" id="IPR044023">
    <property type="entry name" value="Ig_7"/>
</dbReference>
<feature type="domain" description="Ig-like" evidence="2">
    <location>
        <begin position="1738"/>
        <end position="1821"/>
    </location>
</feature>
<dbReference type="Pfam" id="PF19406">
    <property type="entry name" value="PKD_5"/>
    <property type="match status" value="4"/>
</dbReference>
<name>A0ABT8KXN7_9BACT</name>
<proteinExistence type="predicted"/>
<feature type="domain" description="Ig-like" evidence="2">
    <location>
        <begin position="823"/>
        <end position="906"/>
    </location>
</feature>
<dbReference type="InterPro" id="IPR045828">
    <property type="entry name" value="PKD_Bacteroidetes"/>
</dbReference>
<dbReference type="InterPro" id="IPR035986">
    <property type="entry name" value="PKD_dom_sf"/>
</dbReference>
<protein>
    <submittedName>
        <fullName evidence="3">PKD domain-containing protein</fullName>
    </submittedName>
</protein>
<evidence type="ECO:0000259" key="2">
    <source>
        <dbReference type="PROSITE" id="PS50835"/>
    </source>
</evidence>
<feature type="domain" description="Ig-like" evidence="2">
    <location>
        <begin position="2653"/>
        <end position="2736"/>
    </location>
</feature>
<dbReference type="CDD" id="cd00146">
    <property type="entry name" value="PKD"/>
    <property type="match status" value="2"/>
</dbReference>
<feature type="domain" description="Ig-like" evidence="2">
    <location>
        <begin position="3202"/>
        <end position="3285"/>
    </location>
</feature>
<feature type="domain" description="Ig-like" evidence="2">
    <location>
        <begin position="2104"/>
        <end position="2187"/>
    </location>
</feature>
<dbReference type="Pfam" id="PF18911">
    <property type="entry name" value="PKD_4"/>
    <property type="match status" value="2"/>
</dbReference>
<feature type="domain" description="PKD" evidence="1">
    <location>
        <begin position="4214"/>
        <end position="4265"/>
    </location>
</feature>
<dbReference type="PROSITE" id="PS50835">
    <property type="entry name" value="IG_LIKE"/>
    <property type="match status" value="7"/>
</dbReference>
<dbReference type="InterPro" id="IPR022409">
    <property type="entry name" value="PKD/Chitinase_dom"/>
</dbReference>
<evidence type="ECO:0000313" key="3">
    <source>
        <dbReference type="EMBL" id="MDN5205576.1"/>
    </source>
</evidence>
<dbReference type="Pfam" id="PF18962">
    <property type="entry name" value="Por_Secre_tail"/>
    <property type="match status" value="1"/>
</dbReference>
<comment type="caution">
    <text evidence="3">The sequence shown here is derived from an EMBL/GenBank/DDBJ whole genome shotgun (WGS) entry which is preliminary data.</text>
</comment>
<gene>
    <name evidence="3" type="ORF">QQ008_29600</name>
</gene>
<dbReference type="RefSeq" id="WP_346755598.1">
    <property type="nucleotide sequence ID" value="NZ_JAUJEA010000021.1"/>
</dbReference>
<keyword evidence="4" id="KW-1185">Reference proteome</keyword>
<dbReference type="SUPFAM" id="SSF49299">
    <property type="entry name" value="PKD domain"/>
    <property type="match status" value="2"/>
</dbReference>
<dbReference type="SMART" id="SM00089">
    <property type="entry name" value="PKD"/>
    <property type="match status" value="2"/>
</dbReference>
<dbReference type="Pfam" id="PF19081">
    <property type="entry name" value="Ig_7"/>
    <property type="match status" value="7"/>
</dbReference>
<dbReference type="InterPro" id="IPR007110">
    <property type="entry name" value="Ig-like_dom"/>
</dbReference>
<accession>A0ABT8KXN7</accession>
<feature type="domain" description="Ig-like" evidence="2">
    <location>
        <begin position="1555"/>
        <end position="1638"/>
    </location>
</feature>
<evidence type="ECO:0000313" key="4">
    <source>
        <dbReference type="Proteomes" id="UP001172082"/>
    </source>
</evidence>
<feature type="domain" description="PKD" evidence="1">
    <location>
        <begin position="4302"/>
        <end position="4354"/>
    </location>
</feature>
<dbReference type="InterPro" id="IPR026444">
    <property type="entry name" value="Secre_tail"/>
</dbReference>
<evidence type="ECO:0000259" key="1">
    <source>
        <dbReference type="PROSITE" id="PS50093"/>
    </source>
</evidence>
<dbReference type="Gene3D" id="2.60.120.260">
    <property type="entry name" value="Galactose-binding domain-like"/>
    <property type="match status" value="1"/>
</dbReference>
<dbReference type="InterPro" id="IPR000601">
    <property type="entry name" value="PKD_dom"/>
</dbReference>
<organism evidence="3 4">
    <name type="scientific">Splendidivirga corallicola</name>
    <dbReference type="NCBI Taxonomy" id="3051826"/>
    <lineage>
        <taxon>Bacteria</taxon>
        <taxon>Pseudomonadati</taxon>
        <taxon>Bacteroidota</taxon>
        <taxon>Cytophagia</taxon>
        <taxon>Cytophagales</taxon>
        <taxon>Splendidivirgaceae</taxon>
        <taxon>Splendidivirga</taxon>
    </lineage>
</organism>
<dbReference type="Proteomes" id="UP001172082">
    <property type="component" value="Unassembled WGS sequence"/>
</dbReference>